<evidence type="ECO:0000256" key="2">
    <source>
        <dbReference type="ARBA" id="ARBA00022448"/>
    </source>
</evidence>
<dbReference type="GO" id="GO:0005886">
    <property type="term" value="C:plasma membrane"/>
    <property type="evidence" value="ECO:0007669"/>
    <property type="project" value="UniProtKB-SubCell"/>
</dbReference>
<dbReference type="SUPFAM" id="SSF90123">
    <property type="entry name" value="ABC transporter transmembrane region"/>
    <property type="match status" value="1"/>
</dbReference>
<feature type="transmembrane region" description="Helical" evidence="9">
    <location>
        <begin position="499"/>
        <end position="520"/>
    </location>
</feature>
<dbReference type="PATRIC" id="fig|190650.5.peg.3430"/>
<dbReference type="EMBL" id="AE005673">
    <property type="protein sequence ID" value="AAK25382.1"/>
    <property type="molecule type" value="Genomic_DNA"/>
</dbReference>
<proteinExistence type="predicted"/>
<feature type="compositionally biased region" description="Basic and acidic residues" evidence="8">
    <location>
        <begin position="1"/>
        <end position="10"/>
    </location>
</feature>
<dbReference type="GO" id="GO:0140359">
    <property type="term" value="F:ABC-type transporter activity"/>
    <property type="evidence" value="ECO:0007669"/>
    <property type="project" value="InterPro"/>
</dbReference>
<dbReference type="AlphaFoldDB" id="Q9A2Y6"/>
<evidence type="ECO:0000256" key="1">
    <source>
        <dbReference type="ARBA" id="ARBA00004651"/>
    </source>
</evidence>
<dbReference type="InterPro" id="IPR003439">
    <property type="entry name" value="ABC_transporter-like_ATP-bd"/>
</dbReference>
<evidence type="ECO:0000259" key="11">
    <source>
        <dbReference type="PROSITE" id="PS50929"/>
    </source>
</evidence>
<feature type="compositionally biased region" description="Pro residues" evidence="8">
    <location>
        <begin position="134"/>
        <end position="143"/>
    </location>
</feature>
<evidence type="ECO:0000256" key="9">
    <source>
        <dbReference type="SAM" id="Phobius"/>
    </source>
</evidence>
<dbReference type="FunFam" id="3.40.50.300:FF:000287">
    <property type="entry name" value="Multidrug ABC transporter ATP-binding protein"/>
    <property type="match status" value="1"/>
</dbReference>
<dbReference type="Pfam" id="PF00664">
    <property type="entry name" value="ABC_membrane"/>
    <property type="match status" value="1"/>
</dbReference>
<feature type="compositionally biased region" description="Basic and acidic residues" evidence="8">
    <location>
        <begin position="171"/>
        <end position="181"/>
    </location>
</feature>
<dbReference type="InterPro" id="IPR027417">
    <property type="entry name" value="P-loop_NTPase"/>
</dbReference>
<dbReference type="InterPro" id="IPR039421">
    <property type="entry name" value="Type_1_exporter"/>
</dbReference>
<evidence type="ECO:0000313" key="13">
    <source>
        <dbReference type="Proteomes" id="UP000001816"/>
    </source>
</evidence>
<dbReference type="Proteomes" id="UP000001816">
    <property type="component" value="Chromosome"/>
</dbReference>
<dbReference type="PROSITE" id="PS50929">
    <property type="entry name" value="ABC_TM1F"/>
    <property type="match status" value="1"/>
</dbReference>
<dbReference type="PROSITE" id="PS00211">
    <property type="entry name" value="ABC_TRANSPORTER_1"/>
    <property type="match status" value="1"/>
</dbReference>
<evidence type="ECO:0000259" key="10">
    <source>
        <dbReference type="PROSITE" id="PS50893"/>
    </source>
</evidence>
<feature type="transmembrane region" description="Helical" evidence="9">
    <location>
        <begin position="413"/>
        <end position="432"/>
    </location>
</feature>
<keyword evidence="6 9" id="KW-1133">Transmembrane helix</keyword>
<evidence type="ECO:0000256" key="7">
    <source>
        <dbReference type="ARBA" id="ARBA00023136"/>
    </source>
</evidence>
<comment type="subcellular location">
    <subcellularLocation>
        <location evidence="1">Cell membrane</location>
        <topology evidence="1">Multi-pass membrane protein</topology>
    </subcellularLocation>
</comment>
<dbReference type="Pfam" id="PF00005">
    <property type="entry name" value="ABC_tran"/>
    <property type="match status" value="1"/>
</dbReference>
<dbReference type="SMART" id="SM00382">
    <property type="entry name" value="AAA"/>
    <property type="match status" value="1"/>
</dbReference>
<dbReference type="STRING" id="190650.CC_3420"/>
<evidence type="ECO:0000256" key="8">
    <source>
        <dbReference type="SAM" id="MobiDB-lite"/>
    </source>
</evidence>
<dbReference type="GO" id="GO:0016887">
    <property type="term" value="F:ATP hydrolysis activity"/>
    <property type="evidence" value="ECO:0007669"/>
    <property type="project" value="InterPro"/>
</dbReference>
<dbReference type="GO" id="GO:0005524">
    <property type="term" value="F:ATP binding"/>
    <property type="evidence" value="ECO:0007669"/>
    <property type="project" value="UniProtKB-KW"/>
</dbReference>
<dbReference type="EnsemblBacteria" id="AAK25382">
    <property type="protein sequence ID" value="AAK25382"/>
    <property type="gene ID" value="CC_3420"/>
</dbReference>
<dbReference type="InterPro" id="IPR003593">
    <property type="entry name" value="AAA+_ATPase"/>
</dbReference>
<accession>Q9A2Y6</accession>
<feature type="compositionally biased region" description="Basic and acidic residues" evidence="8">
    <location>
        <begin position="55"/>
        <end position="77"/>
    </location>
</feature>
<dbReference type="BioCyc" id="CAULO:CC3420-MONOMER"/>
<evidence type="ECO:0000256" key="6">
    <source>
        <dbReference type="ARBA" id="ARBA00022989"/>
    </source>
</evidence>
<protein>
    <submittedName>
        <fullName evidence="12">ABC transporter, HlyB/MsbA family</fullName>
    </submittedName>
</protein>
<evidence type="ECO:0000256" key="5">
    <source>
        <dbReference type="ARBA" id="ARBA00022840"/>
    </source>
</evidence>
<dbReference type="PANTHER" id="PTHR24221:SF654">
    <property type="entry name" value="ATP-BINDING CASSETTE SUB-FAMILY B MEMBER 6"/>
    <property type="match status" value="1"/>
</dbReference>
<dbReference type="PIR" id="B87673">
    <property type="entry name" value="B87673"/>
</dbReference>
<keyword evidence="7 9" id="KW-0472">Membrane</keyword>
<keyword evidence="2" id="KW-0813">Transport</keyword>
<dbReference type="Gene3D" id="1.20.1560.10">
    <property type="entry name" value="ABC transporter type 1, transmembrane domain"/>
    <property type="match status" value="1"/>
</dbReference>
<gene>
    <name evidence="12" type="ordered locus">CC_3420</name>
</gene>
<dbReference type="SUPFAM" id="SSF52540">
    <property type="entry name" value="P-loop containing nucleoside triphosphate hydrolases"/>
    <property type="match status" value="1"/>
</dbReference>
<feature type="domain" description="ABC transmembrane type-1" evidence="11">
    <location>
        <begin position="275"/>
        <end position="558"/>
    </location>
</feature>
<feature type="transmembrane region" description="Helical" evidence="9">
    <location>
        <begin position="532"/>
        <end position="550"/>
    </location>
</feature>
<dbReference type="GO" id="GO:0034040">
    <property type="term" value="F:ATPase-coupled lipid transmembrane transporter activity"/>
    <property type="evidence" value="ECO:0007669"/>
    <property type="project" value="TreeGrafter"/>
</dbReference>
<feature type="domain" description="ABC transporter" evidence="10">
    <location>
        <begin position="592"/>
        <end position="827"/>
    </location>
</feature>
<keyword evidence="3 9" id="KW-0812">Transmembrane</keyword>
<dbReference type="PANTHER" id="PTHR24221">
    <property type="entry name" value="ATP-BINDING CASSETTE SUB-FAMILY B"/>
    <property type="match status" value="1"/>
</dbReference>
<feature type="transmembrane region" description="Helical" evidence="9">
    <location>
        <begin position="271"/>
        <end position="292"/>
    </location>
</feature>
<feature type="transmembrane region" description="Helical" evidence="9">
    <location>
        <begin position="312"/>
        <end position="332"/>
    </location>
</feature>
<dbReference type="Gene3D" id="3.40.50.300">
    <property type="entry name" value="P-loop containing nucleotide triphosphate hydrolases"/>
    <property type="match status" value="1"/>
</dbReference>
<dbReference type="InterPro" id="IPR011527">
    <property type="entry name" value="ABC1_TM_dom"/>
</dbReference>
<name>Q9A2Y6_CAUVC</name>
<dbReference type="InterPro" id="IPR036640">
    <property type="entry name" value="ABC1_TM_sf"/>
</dbReference>
<feature type="region of interest" description="Disordered" evidence="8">
    <location>
        <begin position="1"/>
        <end position="207"/>
    </location>
</feature>
<evidence type="ECO:0000256" key="3">
    <source>
        <dbReference type="ARBA" id="ARBA00022692"/>
    </source>
</evidence>
<keyword evidence="4" id="KW-0547">Nucleotide-binding</keyword>
<feature type="compositionally biased region" description="Low complexity" evidence="8">
    <location>
        <begin position="87"/>
        <end position="96"/>
    </location>
</feature>
<organism evidence="12 13">
    <name type="scientific">Caulobacter vibrioides (strain ATCC 19089 / CIP 103742 / CB 15)</name>
    <name type="common">Caulobacter crescentus</name>
    <dbReference type="NCBI Taxonomy" id="190650"/>
    <lineage>
        <taxon>Bacteria</taxon>
        <taxon>Pseudomonadati</taxon>
        <taxon>Pseudomonadota</taxon>
        <taxon>Alphaproteobacteria</taxon>
        <taxon>Caulobacterales</taxon>
        <taxon>Caulobacteraceae</taxon>
        <taxon>Caulobacter</taxon>
    </lineage>
</organism>
<dbReference type="eggNOG" id="COG1132">
    <property type="taxonomic scope" value="Bacteria"/>
</dbReference>
<dbReference type="HOGENOM" id="CLU_000604_84_5_5"/>
<dbReference type="SMR" id="Q9A2Y6"/>
<dbReference type="InterPro" id="IPR017871">
    <property type="entry name" value="ABC_transporter-like_CS"/>
</dbReference>
<dbReference type="KEGG" id="ccr:CC_3420"/>
<evidence type="ECO:0000256" key="4">
    <source>
        <dbReference type="ARBA" id="ARBA00022741"/>
    </source>
</evidence>
<sequence length="832" mass="89354">MDLLVPRREGLGVTPRSSRHDPVTPFRRRAPHPGLEPAAGRRRGRDRSAASGDHSPVDGRDPAVREGRRRGDGRPPDLGDQVRAAHPAASRQSASPGGPPSPPRLRAPGLASRSQFSRQRGFGARGSAHGFRRPGPPFAPPPPHPRRALGAGRDGRGAAGHRRGRGGGAGHADHGVLDRRGAVLPEDPSPRRAPDAAGAGGGPRDPLVPALATVWRRAKARAGLTRGRESPISRAMTDMIEDEDETGARKRALSNRQVLGFVARFWKRRPVLFGLGVGLTLVAVAFDLALPYAAGHLVDTVATQPRGDAQAWSALAIFVGVYFAFAVVRNIAHRFWIPLAARNMEEMTNESFAKVQAFSSDWHADSFAGATVRKLTRAMWGYDSVTDAVTIWLGPGVIVLIGLSIAMLVRQPLAGIISLVVVAAYLTVNLVITERYVRPSNLKSNALDSKIGGALADAVTSNPTVKSFGAETREAERLAKVTAQWREAVMVTWNRFTDVWLGQNLLLVVLQAGLTGAMVWGWTQGTATPGDVAFAITAFMLMSGYLRNLGENIRMLQKGLDDTEDVAAWTRLAPQIADDPNAPEFQPGSGAIEFQDVTFRYKAAGAPLYDRFSLKIAPGERVALVGPTGSGKSTFVKLIQRLHDLQDGAVVIDGQDVSTVKQASLRRAIAVVPQDPALFHRTLFENIAYGKPDATREEVEDAAIKARAHEFILRLPKGYDTLVGERGVKLSGGERQRVAIARAFLADAPILVLDEATSSLDVETEGHVQEAAEALMEGRTTIVIAHRLSTVRGADRILVFQGGRVVEEGRHAELTAKGGVYARLNAISAGVV</sequence>
<feature type="transmembrane region" description="Helical" evidence="9">
    <location>
        <begin position="389"/>
        <end position="407"/>
    </location>
</feature>
<keyword evidence="13" id="KW-1185">Reference proteome</keyword>
<dbReference type="PROSITE" id="PS50893">
    <property type="entry name" value="ABC_TRANSPORTER_2"/>
    <property type="match status" value="1"/>
</dbReference>
<keyword evidence="5" id="KW-0067">ATP-binding</keyword>
<reference evidence="12 13" key="1">
    <citation type="journal article" date="2001" name="Proc. Natl. Acad. Sci. U.S.A.">
        <title>Complete genome sequence of Caulobacter crescentus.</title>
        <authorList>
            <person name="Nierman W.C."/>
            <person name="Feldblyum T.V."/>
            <person name="Laub M.T."/>
            <person name="Paulsen I.T."/>
            <person name="Nelson K.E."/>
            <person name="Eisen J.A."/>
            <person name="Heidelberg J.F."/>
            <person name="Alley M.R."/>
            <person name="Ohta N."/>
            <person name="Maddock J.R."/>
            <person name="Potocka I."/>
            <person name="Nelson W.C."/>
            <person name="Newton A."/>
            <person name="Stephens C."/>
            <person name="Phadke N.D."/>
            <person name="Ely B."/>
            <person name="DeBoy R.T."/>
            <person name="Dodson R.J."/>
            <person name="Durkin A.S."/>
            <person name="Gwinn M.L."/>
            <person name="Haft D.H."/>
            <person name="Kolonay J.F."/>
            <person name="Smit J."/>
            <person name="Craven M.B."/>
            <person name="Khouri H."/>
            <person name="Shetty J."/>
            <person name="Berry K."/>
            <person name="Utterback T."/>
            <person name="Tran K."/>
            <person name="Wolf A."/>
            <person name="Vamathevan J."/>
            <person name="Ermolaeva M."/>
            <person name="White O."/>
            <person name="Salzberg S.L."/>
            <person name="Venter J.C."/>
            <person name="Shapiro L."/>
            <person name="Fraser C.M."/>
        </authorList>
    </citation>
    <scope>NUCLEOTIDE SEQUENCE [LARGE SCALE GENOMIC DNA]</scope>
    <source>
        <strain evidence="13">ATCC 19089 / CB15</strain>
    </source>
</reference>
<evidence type="ECO:0000313" key="12">
    <source>
        <dbReference type="EMBL" id="AAK25382.1"/>
    </source>
</evidence>